<evidence type="ECO:0000259" key="4">
    <source>
        <dbReference type="Pfam" id="PF01557"/>
    </source>
</evidence>
<dbReference type="PANTHER" id="PTHR11820:SF7">
    <property type="entry name" value="ACYLPYRUVASE FAHD1, MITOCHONDRIAL"/>
    <property type="match status" value="1"/>
</dbReference>
<proteinExistence type="inferred from homology"/>
<dbReference type="Proteomes" id="UP000013827">
    <property type="component" value="Unassembled WGS sequence"/>
</dbReference>
<dbReference type="EnsemblProtists" id="EOD09855">
    <property type="protein sequence ID" value="EOD09855"/>
    <property type="gene ID" value="EMIHUDRAFT_438072"/>
</dbReference>
<dbReference type="eggNOG" id="KOG1535">
    <property type="taxonomic scope" value="Eukaryota"/>
</dbReference>
<dbReference type="GO" id="GO:0046872">
    <property type="term" value="F:metal ion binding"/>
    <property type="evidence" value="ECO:0007669"/>
    <property type="project" value="UniProtKB-KW"/>
</dbReference>
<dbReference type="GeneID" id="17255975"/>
<dbReference type="SUPFAM" id="SSF56529">
    <property type="entry name" value="FAH"/>
    <property type="match status" value="1"/>
</dbReference>
<evidence type="ECO:0000256" key="2">
    <source>
        <dbReference type="ARBA" id="ARBA00022723"/>
    </source>
</evidence>
<evidence type="ECO:0000256" key="3">
    <source>
        <dbReference type="SAM" id="Phobius"/>
    </source>
</evidence>
<dbReference type="GO" id="GO:0018773">
    <property type="term" value="F:acetylpyruvate hydrolase activity"/>
    <property type="evidence" value="ECO:0007669"/>
    <property type="project" value="TreeGrafter"/>
</dbReference>
<dbReference type="RefSeq" id="XP_005762284.1">
    <property type="nucleotide sequence ID" value="XM_005762227.1"/>
</dbReference>
<dbReference type="PANTHER" id="PTHR11820">
    <property type="entry name" value="ACYLPYRUVASE"/>
    <property type="match status" value="1"/>
</dbReference>
<evidence type="ECO:0000313" key="5">
    <source>
        <dbReference type="EnsemblProtists" id="EOD09855"/>
    </source>
</evidence>
<dbReference type="STRING" id="2903.R1D5L4"/>
<dbReference type="Gene3D" id="3.90.850.10">
    <property type="entry name" value="Fumarylacetoacetase-like, C-terminal domain"/>
    <property type="match status" value="1"/>
</dbReference>
<keyword evidence="3" id="KW-0472">Membrane</keyword>
<dbReference type="InterPro" id="IPR036663">
    <property type="entry name" value="Fumarylacetoacetase_C_sf"/>
</dbReference>
<dbReference type="InterPro" id="IPR011234">
    <property type="entry name" value="Fumarylacetoacetase-like_C"/>
</dbReference>
<comment type="similarity">
    <text evidence="1">Belongs to the FAH family.</text>
</comment>
<keyword evidence="3" id="KW-1133">Transmembrane helix</keyword>
<feature type="domain" description="Fumarylacetoacetase-like C-terminal" evidence="4">
    <location>
        <begin position="105"/>
        <end position="323"/>
    </location>
</feature>
<evidence type="ECO:0000313" key="6">
    <source>
        <dbReference type="Proteomes" id="UP000013827"/>
    </source>
</evidence>
<dbReference type="AlphaFoldDB" id="A0A0D3IF20"/>
<accession>A0A0D3IF20</accession>
<dbReference type="KEGG" id="ehx:EMIHUDRAFT_438072"/>
<name>A0A0D3IF20_EMIH1</name>
<keyword evidence="3" id="KW-0812">Transmembrane</keyword>
<organism evidence="5 6">
    <name type="scientific">Emiliania huxleyi (strain CCMP1516)</name>
    <dbReference type="NCBI Taxonomy" id="280463"/>
    <lineage>
        <taxon>Eukaryota</taxon>
        <taxon>Haptista</taxon>
        <taxon>Haptophyta</taxon>
        <taxon>Prymnesiophyceae</taxon>
        <taxon>Isochrysidales</taxon>
        <taxon>Noelaerhabdaceae</taxon>
        <taxon>Emiliania</taxon>
    </lineage>
</organism>
<dbReference type="PaxDb" id="2903-EOD09855"/>
<evidence type="ECO:0000256" key="1">
    <source>
        <dbReference type="ARBA" id="ARBA00010211"/>
    </source>
</evidence>
<dbReference type="GO" id="GO:0005739">
    <property type="term" value="C:mitochondrion"/>
    <property type="evidence" value="ECO:0007669"/>
    <property type="project" value="TreeGrafter"/>
</dbReference>
<reference evidence="5" key="2">
    <citation type="submission" date="2024-10" db="UniProtKB">
        <authorList>
            <consortium name="EnsemblProtists"/>
        </authorList>
    </citation>
    <scope>IDENTIFICATION</scope>
</reference>
<sequence>MPPQATLSGVLASPQQLVLRGLQQTSLSLTIGIFVGSALTSGAVCGVAAFYLAFSDRLLKRVRESASTLASTLADPVGGAAALAKVLALGGGSEGLLGLVRSGKKIICVGKNYRDHIAELAQLSPDWRVEEQPEPVLFLKPTTAYAFPGQPLVLRDPARRPRRRCGTDFGVHHELELAVVIGRRCRHLPTDAAAAAAVAGYALALDITDRDEQTEAKRAGMPWSVAKGHDSYCPLSTPFLLPEGGSWRELRMWLDVNGTRRQECSCAEMIHGVEELVRFCSSVMTLEPGDVLLTGTPAGVGRLRPGDVVTAGVEGHVQMVVAVVAEE</sequence>
<protein>
    <recommendedName>
        <fullName evidence="4">Fumarylacetoacetase-like C-terminal domain-containing protein</fullName>
    </recommendedName>
</protein>
<reference evidence="6" key="1">
    <citation type="journal article" date="2013" name="Nature">
        <title>Pan genome of the phytoplankton Emiliania underpins its global distribution.</title>
        <authorList>
            <person name="Read B.A."/>
            <person name="Kegel J."/>
            <person name="Klute M.J."/>
            <person name="Kuo A."/>
            <person name="Lefebvre S.C."/>
            <person name="Maumus F."/>
            <person name="Mayer C."/>
            <person name="Miller J."/>
            <person name="Monier A."/>
            <person name="Salamov A."/>
            <person name="Young J."/>
            <person name="Aguilar M."/>
            <person name="Claverie J.M."/>
            <person name="Frickenhaus S."/>
            <person name="Gonzalez K."/>
            <person name="Herman E.K."/>
            <person name="Lin Y.C."/>
            <person name="Napier J."/>
            <person name="Ogata H."/>
            <person name="Sarno A.F."/>
            <person name="Shmutz J."/>
            <person name="Schroeder D."/>
            <person name="de Vargas C."/>
            <person name="Verret F."/>
            <person name="von Dassow P."/>
            <person name="Valentin K."/>
            <person name="Van de Peer Y."/>
            <person name="Wheeler G."/>
            <person name="Dacks J.B."/>
            <person name="Delwiche C.F."/>
            <person name="Dyhrman S.T."/>
            <person name="Glockner G."/>
            <person name="John U."/>
            <person name="Richards T."/>
            <person name="Worden A.Z."/>
            <person name="Zhang X."/>
            <person name="Grigoriev I.V."/>
            <person name="Allen A.E."/>
            <person name="Bidle K."/>
            <person name="Borodovsky M."/>
            <person name="Bowler C."/>
            <person name="Brownlee C."/>
            <person name="Cock J.M."/>
            <person name="Elias M."/>
            <person name="Gladyshev V.N."/>
            <person name="Groth M."/>
            <person name="Guda C."/>
            <person name="Hadaegh A."/>
            <person name="Iglesias-Rodriguez M.D."/>
            <person name="Jenkins J."/>
            <person name="Jones B.M."/>
            <person name="Lawson T."/>
            <person name="Leese F."/>
            <person name="Lindquist E."/>
            <person name="Lobanov A."/>
            <person name="Lomsadze A."/>
            <person name="Malik S.B."/>
            <person name="Marsh M.E."/>
            <person name="Mackinder L."/>
            <person name="Mock T."/>
            <person name="Mueller-Roeber B."/>
            <person name="Pagarete A."/>
            <person name="Parker M."/>
            <person name="Probert I."/>
            <person name="Quesneville H."/>
            <person name="Raines C."/>
            <person name="Rensing S.A."/>
            <person name="Riano-Pachon D.M."/>
            <person name="Richier S."/>
            <person name="Rokitta S."/>
            <person name="Shiraiwa Y."/>
            <person name="Soanes D.M."/>
            <person name="van der Giezen M."/>
            <person name="Wahlund T.M."/>
            <person name="Williams B."/>
            <person name="Wilson W."/>
            <person name="Wolfe G."/>
            <person name="Wurch L.L."/>
        </authorList>
    </citation>
    <scope>NUCLEOTIDE SEQUENCE</scope>
</reference>
<dbReference type="Pfam" id="PF01557">
    <property type="entry name" value="FAA_hydrolase"/>
    <property type="match status" value="1"/>
</dbReference>
<keyword evidence="6" id="KW-1185">Reference proteome</keyword>
<dbReference type="HOGENOM" id="CLU_028458_5_0_1"/>
<feature type="transmembrane region" description="Helical" evidence="3">
    <location>
        <begin position="27"/>
        <end position="54"/>
    </location>
</feature>
<keyword evidence="2" id="KW-0479">Metal-binding</keyword>